<dbReference type="EMBL" id="JACAPU010000030">
    <property type="protein sequence ID" value="NWB49500.1"/>
    <property type="molecule type" value="Genomic_DNA"/>
</dbReference>
<proteinExistence type="predicted"/>
<dbReference type="AlphaFoldDB" id="A0A7Y8BMV5"/>
<organism evidence="1 2">
    <name type="scientific">Pseudomonas gingeri</name>
    <dbReference type="NCBI Taxonomy" id="117681"/>
    <lineage>
        <taxon>Bacteria</taxon>
        <taxon>Pseudomonadati</taxon>
        <taxon>Pseudomonadota</taxon>
        <taxon>Gammaproteobacteria</taxon>
        <taxon>Pseudomonadales</taxon>
        <taxon>Pseudomonadaceae</taxon>
        <taxon>Pseudomonas</taxon>
    </lineage>
</organism>
<evidence type="ECO:0000313" key="2">
    <source>
        <dbReference type="Proteomes" id="UP000582981"/>
    </source>
</evidence>
<name>A0A7Y8BMV5_9PSED</name>
<accession>A0A7Y8BMV5</accession>
<comment type="caution">
    <text evidence="1">The sequence shown here is derived from an EMBL/GenBank/DDBJ whole genome shotgun (WGS) entry which is preliminary data.</text>
</comment>
<sequence>MSKPISARNLDRPQVLSAHPAGVGAVDVENPEKPLAVLVGPLNLKPRDRIDLYWGSVAEPTVSYEHPLDAPPDNGFVTLFVETRSLESAKDPQPVRYHFTPFPGGSMEESDTTFIRVKLEPPGGIDIDPATPHENEALRPPRVQPSAVIVDPQGVRVIIAPYRYMSEGDRISVTWADQTLQHPALGAAELEREVVVPIPAQIVESVGNSSNLPVRHEIHDVVGNWSKRSPATEIVVNLDSR</sequence>
<gene>
    <name evidence="1" type="ORF">HX829_23735</name>
</gene>
<dbReference type="Proteomes" id="UP000582981">
    <property type="component" value="Unassembled WGS sequence"/>
</dbReference>
<dbReference type="RefSeq" id="WP_100940571.1">
    <property type="nucleotide sequence ID" value="NZ_JACAPU010000030.1"/>
</dbReference>
<evidence type="ECO:0000313" key="1">
    <source>
        <dbReference type="EMBL" id="NWB49500.1"/>
    </source>
</evidence>
<protein>
    <submittedName>
        <fullName evidence="1">Uncharacterized protein</fullName>
    </submittedName>
</protein>
<reference evidence="1 2" key="1">
    <citation type="submission" date="2020-04" db="EMBL/GenBank/DDBJ databases">
        <title>Molecular characterization of pseudomonads from Agaricus bisporus reveal novel blotch 2 pathogens in Western Europe.</title>
        <authorList>
            <person name="Taparia T."/>
            <person name="Krijger M."/>
            <person name="Haynes E."/>
            <person name="Elpinstone J.G."/>
            <person name="Noble R."/>
            <person name="Van Der Wolf J."/>
        </authorList>
    </citation>
    <scope>NUCLEOTIDE SEQUENCE [LARGE SCALE GENOMIC DNA]</scope>
    <source>
        <strain evidence="1 2">F1001</strain>
    </source>
</reference>